<feature type="compositionally biased region" description="Basic and acidic residues" evidence="1">
    <location>
        <begin position="84"/>
        <end position="93"/>
    </location>
</feature>
<reference evidence="2 3" key="1">
    <citation type="journal article" date="2020" name="Int. J. Syst. Evol. Microbiol.">
        <title>Reclassification of Streptomyces castelarensis and Streptomyces sporoclivatus as later heterotypic synonyms of Streptomyces antimycoticus.</title>
        <authorList>
            <person name="Komaki H."/>
            <person name="Tamura T."/>
        </authorList>
    </citation>
    <scope>NUCLEOTIDE SEQUENCE [LARGE SCALE GENOMIC DNA]</scope>
    <source>
        <strain evidence="2 3">NBRC 12839</strain>
    </source>
</reference>
<proteinExistence type="predicted"/>
<dbReference type="EMBL" id="BJHV01000001">
    <property type="protein sequence ID" value="GDY45509.1"/>
    <property type="molecule type" value="Genomic_DNA"/>
</dbReference>
<accession>A0A4D4KHA8</accession>
<comment type="caution">
    <text evidence="2">The sequence shown here is derived from an EMBL/GenBank/DDBJ whole genome shotgun (WGS) entry which is preliminary data.</text>
</comment>
<evidence type="ECO:0000313" key="3">
    <source>
        <dbReference type="Proteomes" id="UP000299290"/>
    </source>
</evidence>
<feature type="compositionally biased region" description="Basic residues" evidence="1">
    <location>
        <begin position="74"/>
        <end position="83"/>
    </location>
</feature>
<feature type="region of interest" description="Disordered" evidence="1">
    <location>
        <begin position="74"/>
        <end position="105"/>
    </location>
</feature>
<sequence>MGWRGDLKPAEASVCLGDELRLAGEHAEPQLLLRLIRESSPSGNGRACGLTDYAPCKTAKKGVISLGWGVGRHRRTAMRKHRHGEAPDLRDVGPKPMGTSGVSLA</sequence>
<name>A0A4D4KHA8_9ACTN</name>
<keyword evidence="3" id="KW-1185">Reference proteome</keyword>
<protein>
    <submittedName>
        <fullName evidence="2">Uncharacterized protein</fullName>
    </submittedName>
</protein>
<evidence type="ECO:0000313" key="2">
    <source>
        <dbReference type="EMBL" id="GDY45509.1"/>
    </source>
</evidence>
<dbReference type="Proteomes" id="UP000299290">
    <property type="component" value="Unassembled WGS sequence"/>
</dbReference>
<dbReference type="AlphaFoldDB" id="A0A4D4KHA8"/>
<evidence type="ECO:0000256" key="1">
    <source>
        <dbReference type="SAM" id="MobiDB-lite"/>
    </source>
</evidence>
<organism evidence="2 3">
    <name type="scientific">Streptomyces antimycoticus</name>
    <dbReference type="NCBI Taxonomy" id="68175"/>
    <lineage>
        <taxon>Bacteria</taxon>
        <taxon>Bacillati</taxon>
        <taxon>Actinomycetota</taxon>
        <taxon>Actinomycetes</taxon>
        <taxon>Kitasatosporales</taxon>
        <taxon>Streptomycetaceae</taxon>
        <taxon>Streptomyces</taxon>
        <taxon>Streptomyces violaceusniger group</taxon>
    </lineage>
</organism>
<gene>
    <name evidence="2" type="ORF">SANT12839_063910</name>
</gene>